<evidence type="ECO:0000256" key="1">
    <source>
        <dbReference type="SAM" id="Phobius"/>
    </source>
</evidence>
<protein>
    <recommendedName>
        <fullName evidence="4">DUF998 domain-containing protein</fullName>
    </recommendedName>
</protein>
<name>A0A926KZH7_9BACL</name>
<feature type="transmembrane region" description="Helical" evidence="1">
    <location>
        <begin position="162"/>
        <end position="180"/>
    </location>
</feature>
<keyword evidence="1" id="KW-1133">Transmembrane helix</keyword>
<feature type="transmembrane region" description="Helical" evidence="1">
    <location>
        <begin position="115"/>
        <end position="132"/>
    </location>
</feature>
<proteinExistence type="predicted"/>
<organism evidence="2 3">
    <name type="scientific">Paenibacillus sedimenti</name>
    <dbReference type="NCBI Taxonomy" id="2770274"/>
    <lineage>
        <taxon>Bacteria</taxon>
        <taxon>Bacillati</taxon>
        <taxon>Bacillota</taxon>
        <taxon>Bacilli</taxon>
        <taxon>Bacillales</taxon>
        <taxon>Paenibacillaceae</taxon>
        <taxon>Paenibacillus</taxon>
    </lineage>
</organism>
<keyword evidence="1" id="KW-0472">Membrane</keyword>
<dbReference type="AlphaFoldDB" id="A0A926KZH7"/>
<feature type="transmembrane region" description="Helical" evidence="1">
    <location>
        <begin position="52"/>
        <end position="71"/>
    </location>
</feature>
<evidence type="ECO:0008006" key="4">
    <source>
        <dbReference type="Google" id="ProtNLM"/>
    </source>
</evidence>
<feature type="transmembrane region" description="Helical" evidence="1">
    <location>
        <begin position="139"/>
        <end position="156"/>
    </location>
</feature>
<keyword evidence="1" id="KW-0812">Transmembrane</keyword>
<gene>
    <name evidence="2" type="ORF">ICC18_32760</name>
</gene>
<dbReference type="Proteomes" id="UP000650466">
    <property type="component" value="Unassembled WGS sequence"/>
</dbReference>
<comment type="caution">
    <text evidence="2">The sequence shown here is derived from an EMBL/GenBank/DDBJ whole genome shotgun (WGS) entry which is preliminary data.</text>
</comment>
<evidence type="ECO:0000313" key="3">
    <source>
        <dbReference type="Proteomes" id="UP000650466"/>
    </source>
</evidence>
<accession>A0A926KZH7</accession>
<keyword evidence="3" id="KW-1185">Reference proteome</keyword>
<evidence type="ECO:0000313" key="2">
    <source>
        <dbReference type="EMBL" id="MBD0384800.1"/>
    </source>
</evidence>
<dbReference type="EMBL" id="JACVVD010000027">
    <property type="protein sequence ID" value="MBD0384800.1"/>
    <property type="molecule type" value="Genomic_DNA"/>
</dbReference>
<reference evidence="2" key="1">
    <citation type="submission" date="2020-09" db="EMBL/GenBank/DDBJ databases">
        <title>Draft Genome Sequence of Paenibacillus sp. WST5.</title>
        <authorList>
            <person name="Bao Z."/>
        </authorList>
    </citation>
    <scope>NUCLEOTIDE SEQUENCE</scope>
    <source>
        <strain evidence="2">WST5</strain>
    </source>
</reference>
<sequence length="199" mass="22186">MSNLLKRVVFLITALSALIGGMIWLRMGFELSLMPTGNPKDQVYRSSQSFMPWFGCGIACIGVGLVGLYVSVKDAGRFVRWALIGTLLGCFIYLYGTISRISMNLSIQYEAAQPIGLLVTIAGLLFFSVSMLRSQLLPLWTRVLLLLSSVSLLIFNDQFITAWSSVPFGISWMGLSMYLFRRFAQASNPKFTKLNDGER</sequence>
<feature type="transmembrane region" description="Helical" evidence="1">
    <location>
        <begin position="78"/>
        <end position="95"/>
    </location>
</feature>